<feature type="compositionally biased region" description="Acidic residues" evidence="1">
    <location>
        <begin position="224"/>
        <end position="237"/>
    </location>
</feature>
<dbReference type="EMBL" id="JAJKFW010000023">
    <property type="protein sequence ID" value="MCC9643097.1"/>
    <property type="molecule type" value="Genomic_DNA"/>
</dbReference>
<name>A0ABS8NHS5_9BACT</name>
<feature type="region of interest" description="Disordered" evidence="1">
    <location>
        <begin position="92"/>
        <end position="268"/>
    </location>
</feature>
<feature type="compositionally biased region" description="Low complexity" evidence="1">
    <location>
        <begin position="247"/>
        <end position="268"/>
    </location>
</feature>
<evidence type="ECO:0000256" key="1">
    <source>
        <dbReference type="SAM" id="MobiDB-lite"/>
    </source>
</evidence>
<organism evidence="2 3">
    <name type="scientific">Rhodopirellula halodulae</name>
    <dbReference type="NCBI Taxonomy" id="2894198"/>
    <lineage>
        <taxon>Bacteria</taxon>
        <taxon>Pseudomonadati</taxon>
        <taxon>Planctomycetota</taxon>
        <taxon>Planctomycetia</taxon>
        <taxon>Pirellulales</taxon>
        <taxon>Pirellulaceae</taxon>
        <taxon>Rhodopirellula</taxon>
    </lineage>
</organism>
<feature type="compositionally biased region" description="Low complexity" evidence="1">
    <location>
        <begin position="195"/>
        <end position="204"/>
    </location>
</feature>
<protein>
    <submittedName>
        <fullName evidence="2">Uncharacterized protein</fullName>
    </submittedName>
</protein>
<feature type="compositionally biased region" description="Low complexity" evidence="1">
    <location>
        <begin position="154"/>
        <end position="183"/>
    </location>
</feature>
<proteinExistence type="predicted"/>
<sequence length="268" mass="28614">MANKKKARIPHKFLPWINIRKQYKLTHAEVQMARELGLEPRRFPSYADIKDQPWKKPLKEFIAALYLKQTGRDQPETIYTMEELAAQHVARRLAKKQAKAERLASGEDPSAATDTAPQTPNEAESGDSQPAAQPPVSDAVEDVLSTADAESSAPTPNVTTPDVTTSEPATAEVPVEVPAEIPVAEPPAAEPPVAQPVAADPPAAGSTTQEPAKPETPITTPADEPVDTQTEVEEATDAEPAKLNPWAAAVAKSKANANSGSTSGNNRR</sequence>
<comment type="caution">
    <text evidence="2">The sequence shown here is derived from an EMBL/GenBank/DDBJ whole genome shotgun (WGS) entry which is preliminary data.</text>
</comment>
<dbReference type="RefSeq" id="WP_230274041.1">
    <property type="nucleotide sequence ID" value="NZ_JAJKFW010000023.1"/>
</dbReference>
<dbReference type="Proteomes" id="UP001430306">
    <property type="component" value="Unassembled WGS sequence"/>
</dbReference>
<feature type="compositionally biased region" description="Pro residues" evidence="1">
    <location>
        <begin position="184"/>
        <end position="194"/>
    </location>
</feature>
<reference evidence="2" key="1">
    <citation type="submission" date="2021-11" db="EMBL/GenBank/DDBJ databases">
        <title>Genome sequence.</title>
        <authorList>
            <person name="Sun Q."/>
        </authorList>
    </citation>
    <scope>NUCLEOTIDE SEQUENCE</scope>
    <source>
        <strain evidence="2">JC740</strain>
    </source>
</reference>
<evidence type="ECO:0000313" key="2">
    <source>
        <dbReference type="EMBL" id="MCC9643097.1"/>
    </source>
</evidence>
<gene>
    <name evidence="2" type="ORF">LOC71_12495</name>
</gene>
<keyword evidence="3" id="KW-1185">Reference proteome</keyword>
<accession>A0ABS8NHS5</accession>
<feature type="compositionally biased region" description="Polar residues" evidence="1">
    <location>
        <begin position="112"/>
        <end position="131"/>
    </location>
</feature>
<evidence type="ECO:0000313" key="3">
    <source>
        <dbReference type="Proteomes" id="UP001430306"/>
    </source>
</evidence>